<evidence type="ECO:0000313" key="1">
    <source>
        <dbReference type="EMBL" id="CAG5073843.1"/>
    </source>
</evidence>
<dbReference type="AlphaFoldDB" id="A0A8J2H511"/>
<gene>
    <name evidence="1" type="ORF">HICCMSTLAB_LOCUS632</name>
</gene>
<dbReference type="Proteomes" id="UP000786811">
    <property type="component" value="Unassembled WGS sequence"/>
</dbReference>
<reference evidence="1" key="1">
    <citation type="submission" date="2021-04" db="EMBL/GenBank/DDBJ databases">
        <authorList>
            <person name="Chebbi M.A.C M."/>
        </authorList>
    </citation>
    <scope>NUCLEOTIDE SEQUENCE</scope>
</reference>
<proteinExistence type="predicted"/>
<dbReference type="EMBL" id="CAJNRD030001114">
    <property type="protein sequence ID" value="CAG5073843.1"/>
    <property type="molecule type" value="Genomic_DNA"/>
</dbReference>
<comment type="caution">
    <text evidence="1">The sequence shown here is derived from an EMBL/GenBank/DDBJ whole genome shotgun (WGS) entry which is preliminary data.</text>
</comment>
<name>A0A8J2H511_COTCN</name>
<evidence type="ECO:0000313" key="2">
    <source>
        <dbReference type="Proteomes" id="UP000786811"/>
    </source>
</evidence>
<organism evidence="1 2">
    <name type="scientific">Cotesia congregata</name>
    <name type="common">Parasitoid wasp</name>
    <name type="synonym">Apanteles congregatus</name>
    <dbReference type="NCBI Taxonomy" id="51543"/>
    <lineage>
        <taxon>Eukaryota</taxon>
        <taxon>Metazoa</taxon>
        <taxon>Ecdysozoa</taxon>
        <taxon>Arthropoda</taxon>
        <taxon>Hexapoda</taxon>
        <taxon>Insecta</taxon>
        <taxon>Pterygota</taxon>
        <taxon>Neoptera</taxon>
        <taxon>Endopterygota</taxon>
        <taxon>Hymenoptera</taxon>
        <taxon>Apocrita</taxon>
        <taxon>Ichneumonoidea</taxon>
        <taxon>Braconidae</taxon>
        <taxon>Microgastrinae</taxon>
        <taxon>Cotesia</taxon>
    </lineage>
</organism>
<sequence length="121" mass="13821">MTLKLEDVSCNHVVNFIEDMGQVIVTSIPRNPIFFEVDIITIWRLIAISREPVVHSIPVDPRKNIISMSSSAFFFTSLEVILYMMSAISCDNFRIFVEFTIRIFVSVQINKSDVLMETAST</sequence>
<keyword evidence="2" id="KW-1185">Reference proteome</keyword>
<protein>
    <submittedName>
        <fullName evidence="1">Uncharacterized protein</fullName>
    </submittedName>
</protein>
<accession>A0A8J2H511</accession>